<name>A0ABU8S916_9SPHN</name>
<dbReference type="InterPro" id="IPR006913">
    <property type="entry name" value="CENP-V/GFA"/>
</dbReference>
<dbReference type="PROSITE" id="PS51891">
    <property type="entry name" value="CENP_V_GFA"/>
    <property type="match status" value="1"/>
</dbReference>
<dbReference type="Proteomes" id="UP001379235">
    <property type="component" value="Unassembled WGS sequence"/>
</dbReference>
<keyword evidence="4" id="KW-0456">Lyase</keyword>
<dbReference type="PANTHER" id="PTHR33337:SF40">
    <property type="entry name" value="CENP-V_GFA DOMAIN-CONTAINING PROTEIN-RELATED"/>
    <property type="match status" value="1"/>
</dbReference>
<keyword evidence="3" id="KW-0862">Zinc</keyword>
<feature type="domain" description="CENP-V/GFA" evidence="5">
    <location>
        <begin position="1"/>
        <end position="98"/>
    </location>
</feature>
<evidence type="ECO:0000256" key="4">
    <source>
        <dbReference type="ARBA" id="ARBA00023239"/>
    </source>
</evidence>
<dbReference type="PANTHER" id="PTHR33337">
    <property type="entry name" value="GFA DOMAIN-CONTAINING PROTEIN"/>
    <property type="match status" value="1"/>
</dbReference>
<keyword evidence="2" id="KW-0479">Metal-binding</keyword>
<evidence type="ECO:0000259" key="5">
    <source>
        <dbReference type="PROSITE" id="PS51891"/>
    </source>
</evidence>
<dbReference type="Gene3D" id="3.90.1590.10">
    <property type="entry name" value="glutathione-dependent formaldehyde- activating enzyme (gfa)"/>
    <property type="match status" value="1"/>
</dbReference>
<keyword evidence="7" id="KW-1185">Reference proteome</keyword>
<evidence type="ECO:0000256" key="1">
    <source>
        <dbReference type="ARBA" id="ARBA00005495"/>
    </source>
</evidence>
<evidence type="ECO:0000313" key="7">
    <source>
        <dbReference type="Proteomes" id="UP001379235"/>
    </source>
</evidence>
<gene>
    <name evidence="6" type="ORF">WG900_10945</name>
</gene>
<accession>A0ABU8S916</accession>
<reference evidence="6 7" key="1">
    <citation type="submission" date="2024-03" db="EMBL/GenBank/DDBJ databases">
        <authorList>
            <person name="Jo J.-H."/>
        </authorList>
    </citation>
    <scope>NUCLEOTIDE SEQUENCE [LARGE SCALE GENOMIC DNA]</scope>
    <source>
        <strain evidence="6 7">AS3R-12</strain>
    </source>
</reference>
<comment type="similarity">
    <text evidence="1">Belongs to the Gfa family.</text>
</comment>
<dbReference type="SUPFAM" id="SSF51316">
    <property type="entry name" value="Mss4-like"/>
    <property type="match status" value="1"/>
</dbReference>
<evidence type="ECO:0000256" key="2">
    <source>
        <dbReference type="ARBA" id="ARBA00022723"/>
    </source>
</evidence>
<evidence type="ECO:0000256" key="3">
    <source>
        <dbReference type="ARBA" id="ARBA00022833"/>
    </source>
</evidence>
<dbReference type="EMBL" id="JBBHJY010000005">
    <property type="protein sequence ID" value="MEJ6010437.1"/>
    <property type="molecule type" value="Genomic_DNA"/>
</dbReference>
<dbReference type="InterPro" id="IPR011057">
    <property type="entry name" value="Mss4-like_sf"/>
</dbReference>
<evidence type="ECO:0000313" key="6">
    <source>
        <dbReference type="EMBL" id="MEJ6010437.1"/>
    </source>
</evidence>
<proteinExistence type="inferred from homology"/>
<protein>
    <submittedName>
        <fullName evidence="6">GFA family protein</fullName>
    </submittedName>
</protein>
<organism evidence="6 7">
    <name type="scientific">Novosphingobium aquae</name>
    <dbReference type="NCBI Taxonomy" id="3133435"/>
    <lineage>
        <taxon>Bacteria</taxon>
        <taxon>Pseudomonadati</taxon>
        <taxon>Pseudomonadota</taxon>
        <taxon>Alphaproteobacteria</taxon>
        <taxon>Sphingomonadales</taxon>
        <taxon>Sphingomonadaceae</taxon>
        <taxon>Novosphingobium</taxon>
    </lineage>
</organism>
<comment type="caution">
    <text evidence="6">The sequence shown here is derived from an EMBL/GenBank/DDBJ whole genome shotgun (WGS) entry which is preliminary data.</text>
</comment>
<dbReference type="RefSeq" id="WP_339967085.1">
    <property type="nucleotide sequence ID" value="NZ_JBBHJY010000005.1"/>
</dbReference>
<dbReference type="Pfam" id="PF04828">
    <property type="entry name" value="GFA"/>
    <property type="match status" value="1"/>
</dbReference>
<sequence>MSQAVCHCRNCQRQSGTAFSVLLVVPTVALLVQGQTTVYQDRGDSGAEVARHFCNHCGSSLFTALPSRPDVRFIKAGTLDDPSFMAPKLHVWCASAWHSTVIPDDATVFLWGPSKGV</sequence>